<reference evidence="3 4" key="1">
    <citation type="submission" date="2021-02" db="EMBL/GenBank/DDBJ databases">
        <authorList>
            <person name="Pothier F. J."/>
        </authorList>
    </citation>
    <scope>NUCLEOTIDE SEQUENCE</scope>
    <source>
        <strain evidence="2 4">301</strain>
        <strain evidence="3">CFBP 1159</strain>
    </source>
</reference>
<sequence length="54" mass="5806">MRAMGRYRESPIARERAPTLSPYGCTTVSVAGVLRPTPRSSGRYMSSTNDGGTV</sequence>
<dbReference type="Proteomes" id="UP000835287">
    <property type="component" value="Chromosome"/>
</dbReference>
<dbReference type="EMBL" id="HG992338">
    <property type="protein sequence ID" value="CAE6731403.1"/>
    <property type="molecule type" value="Genomic_DNA"/>
</dbReference>
<feature type="compositionally biased region" description="Polar residues" evidence="1">
    <location>
        <begin position="38"/>
        <end position="54"/>
    </location>
</feature>
<dbReference type="AlphaFoldDB" id="A0A8D6Y1U1"/>
<evidence type="ECO:0000313" key="3">
    <source>
        <dbReference type="EMBL" id="CAE6731647.1"/>
    </source>
</evidence>
<gene>
    <name evidence="3" type="ORF">CFBP1159_12020</name>
    <name evidence="2" type="ORF">XAC301_11990</name>
</gene>
<dbReference type="EMBL" id="HG992341">
    <property type="protein sequence ID" value="CAE6731670.1"/>
    <property type="molecule type" value="Genomic_DNA"/>
</dbReference>
<name>A0A8D6Y1U1_9XANT</name>
<evidence type="ECO:0000313" key="4">
    <source>
        <dbReference type="Proteomes" id="UP000835287"/>
    </source>
</evidence>
<proteinExistence type="predicted"/>
<dbReference type="Proteomes" id="UP000835243">
    <property type="component" value="Chromosome"/>
</dbReference>
<protein>
    <submittedName>
        <fullName evidence="3">Uncharacterized protein</fullName>
    </submittedName>
</protein>
<accession>A0A8D6Y1U1</accession>
<evidence type="ECO:0000256" key="1">
    <source>
        <dbReference type="SAM" id="MobiDB-lite"/>
    </source>
</evidence>
<evidence type="ECO:0000313" key="2">
    <source>
        <dbReference type="EMBL" id="CAE6731403.1"/>
    </source>
</evidence>
<keyword evidence="4" id="KW-1185">Reference proteome</keyword>
<organism evidence="3">
    <name type="scientific">Xanthomonas arboricola pv. corylina</name>
    <dbReference type="NCBI Taxonomy" id="487821"/>
    <lineage>
        <taxon>Bacteria</taxon>
        <taxon>Pseudomonadati</taxon>
        <taxon>Pseudomonadota</taxon>
        <taxon>Gammaproteobacteria</taxon>
        <taxon>Lysobacterales</taxon>
        <taxon>Lysobacteraceae</taxon>
        <taxon>Xanthomonas</taxon>
    </lineage>
</organism>
<feature type="region of interest" description="Disordered" evidence="1">
    <location>
        <begin position="34"/>
        <end position="54"/>
    </location>
</feature>
<dbReference type="EMBL" id="HG992338">
    <property type="protein sequence ID" value="CAE6731417.1"/>
    <property type="molecule type" value="Genomic_DNA"/>
</dbReference>
<dbReference type="EMBL" id="HG992341">
    <property type="protein sequence ID" value="CAE6731647.1"/>
    <property type="molecule type" value="Genomic_DNA"/>
</dbReference>